<evidence type="ECO:0000313" key="2">
    <source>
        <dbReference type="EMBL" id="ARU58070.1"/>
    </source>
</evidence>
<dbReference type="EMBL" id="CP021425">
    <property type="protein sequence ID" value="ARU58070.1"/>
    <property type="molecule type" value="Genomic_DNA"/>
</dbReference>
<dbReference type="AlphaFoldDB" id="A0A1Y0ICU0"/>
<dbReference type="KEGG" id="ome:OLMES_4052"/>
<dbReference type="PROSITE" id="PS51257">
    <property type="entry name" value="PROKAR_LIPOPROTEIN"/>
    <property type="match status" value="1"/>
</dbReference>
<evidence type="ECO:0000256" key="1">
    <source>
        <dbReference type="SAM" id="MobiDB-lite"/>
    </source>
</evidence>
<gene>
    <name evidence="2" type="ORF">OLMES_4052</name>
</gene>
<feature type="region of interest" description="Disordered" evidence="1">
    <location>
        <begin position="25"/>
        <end position="44"/>
    </location>
</feature>
<dbReference type="InterPro" id="IPR011049">
    <property type="entry name" value="Serralysin-like_metalloprot_C"/>
</dbReference>
<dbReference type="Proteomes" id="UP000196027">
    <property type="component" value="Chromosome"/>
</dbReference>
<protein>
    <submittedName>
        <fullName evidence="2">Hemolysin-type calcium-binding repeat-containing protein</fullName>
    </submittedName>
</protein>
<keyword evidence="3" id="KW-1185">Reference proteome</keyword>
<name>A0A1Y0ICU0_9GAMM</name>
<evidence type="ECO:0000313" key="3">
    <source>
        <dbReference type="Proteomes" id="UP000196027"/>
    </source>
</evidence>
<dbReference type="SUPFAM" id="SSF51120">
    <property type="entry name" value="beta-Roll"/>
    <property type="match status" value="1"/>
</dbReference>
<sequence>MIKRNLIISTLFATSVTLVGCGGSDSSDNTPATQQPGENATSINPFTVIQGTDLNRKTSALLSLNPGGPGGSPNQSLRAGDILSAQADTNSILIGGLGVDVLLGNSGNDILIGGTEDFNSSVDGDNAGADNRDRAFGQDGEDVFIWSPGDGSDFFDGGPGTDVLIFGLLGENKDSNGDTNGAPFFNVNPPNREGSQDFDGIALNDNNLPIVDVSNSPGFCSVLSAFDHPDEFALLNLDHIVRFSLRGIANDFDAGVRTDDDGLRVAISARNVEYVVCTGRESGIEVLDLSTNPATLVDISQLPEYVVSLIQ</sequence>
<dbReference type="PRINTS" id="PR00313">
    <property type="entry name" value="CABNDNGRPT"/>
</dbReference>
<organism evidence="2 3">
    <name type="scientific">Oleiphilus messinensis</name>
    <dbReference type="NCBI Taxonomy" id="141451"/>
    <lineage>
        <taxon>Bacteria</taxon>
        <taxon>Pseudomonadati</taxon>
        <taxon>Pseudomonadota</taxon>
        <taxon>Gammaproteobacteria</taxon>
        <taxon>Oceanospirillales</taxon>
        <taxon>Oleiphilaceae</taxon>
        <taxon>Oleiphilus</taxon>
    </lineage>
</organism>
<accession>A0A1Y0ICU0</accession>
<proteinExistence type="predicted"/>
<reference evidence="2 3" key="1">
    <citation type="submission" date="2017-05" db="EMBL/GenBank/DDBJ databases">
        <title>Genomic insights into alkan degradation activity of Oleiphilus messinensis.</title>
        <authorList>
            <person name="Kozyavkin S.A."/>
            <person name="Slesarev A.I."/>
            <person name="Golyshin P.N."/>
            <person name="Korzhenkov A."/>
            <person name="Golyshina O.N."/>
            <person name="Toshchakov S.V."/>
        </authorList>
    </citation>
    <scope>NUCLEOTIDE SEQUENCE [LARGE SCALE GENOMIC DNA]</scope>
    <source>
        <strain evidence="2 3">ME102</strain>
    </source>
</reference>